<reference evidence="1 2" key="1">
    <citation type="submission" date="2020-08" db="EMBL/GenBank/DDBJ databases">
        <title>Genomic Encyclopedia of Type Strains, Phase IV (KMG-IV): sequencing the most valuable type-strain genomes for metagenomic binning, comparative biology and taxonomic classification.</title>
        <authorList>
            <person name="Goeker M."/>
        </authorList>
    </citation>
    <scope>NUCLEOTIDE SEQUENCE [LARGE SCALE GENOMIC DNA]</scope>
    <source>
        <strain evidence="1 2">DSM 2461</strain>
    </source>
</reference>
<sequence>MEYNVIISHESVGGVRFFSFNTKHYPSLLVMAGIGFIEPLVRKLRYFRNRLSLWKLAGGCRFTGLPYQ</sequence>
<evidence type="ECO:0000313" key="2">
    <source>
        <dbReference type="Proteomes" id="UP000587760"/>
    </source>
</evidence>
<dbReference type="AlphaFoldDB" id="A0A841R697"/>
<protein>
    <submittedName>
        <fullName evidence="1">Uncharacterized protein</fullName>
    </submittedName>
</protein>
<proteinExistence type="predicted"/>
<gene>
    <name evidence="1" type="ORF">HNR50_000544</name>
</gene>
<dbReference type="EMBL" id="JACHGJ010000001">
    <property type="protein sequence ID" value="MBB6478911.1"/>
    <property type="molecule type" value="Genomic_DNA"/>
</dbReference>
<dbReference type="Proteomes" id="UP000587760">
    <property type="component" value="Unassembled WGS sequence"/>
</dbReference>
<name>A0A841R697_9SPIO</name>
<comment type="caution">
    <text evidence="1">The sequence shown here is derived from an EMBL/GenBank/DDBJ whole genome shotgun (WGS) entry which is preliminary data.</text>
</comment>
<keyword evidence="2" id="KW-1185">Reference proteome</keyword>
<organism evidence="1 2">
    <name type="scientific">Spirochaeta isovalerica</name>
    <dbReference type="NCBI Taxonomy" id="150"/>
    <lineage>
        <taxon>Bacteria</taxon>
        <taxon>Pseudomonadati</taxon>
        <taxon>Spirochaetota</taxon>
        <taxon>Spirochaetia</taxon>
        <taxon>Spirochaetales</taxon>
        <taxon>Spirochaetaceae</taxon>
        <taxon>Spirochaeta</taxon>
    </lineage>
</organism>
<evidence type="ECO:0000313" key="1">
    <source>
        <dbReference type="EMBL" id="MBB6478911.1"/>
    </source>
</evidence>
<accession>A0A841R697</accession>